<dbReference type="AlphaFoldDB" id="A0A1E7FMS0"/>
<dbReference type="GO" id="GO:0000932">
    <property type="term" value="C:P-body"/>
    <property type="evidence" value="ECO:0007669"/>
    <property type="project" value="TreeGrafter"/>
</dbReference>
<keyword evidence="3" id="KW-1185">Reference proteome</keyword>
<dbReference type="GO" id="GO:0003723">
    <property type="term" value="F:RNA binding"/>
    <property type="evidence" value="ECO:0007669"/>
    <property type="project" value="InterPro"/>
</dbReference>
<dbReference type="Pfam" id="PF23161">
    <property type="entry name" value="HTH_RNase_II"/>
    <property type="match status" value="1"/>
</dbReference>
<sequence>MIPNARSLALSLAIAAASIQKEYCSGFTSPHCHSISPPSISISISIPTTSRLCAAKSDNKEDALKDGRLHMVPKAREIMTQVQIEQHQTAAATALEKDAAAGGQSVAEVWEMLLEDCNDDESCASDATADLVTLSDLILGDSSSMACYATRAVLTEGVESFCFKEIGNTNFDLVGGPIYEPRQMDVVATMRSRAKVEAMEAARWEDLKQRLYNASSSDSAASLFIVENEAEEIQTALKSLERLGCMANLSPDEMKEQEKAILENTNDADELATAKQFLQNIDRRATPEVARQLLVSLGIWTKHTNLDIVRLKVRTAFDAYLEDAAVDIASHPPPDLDEGSRLDLTHLPAFAIDEASTKEIDDALSVEMLDTDGSIHKRQRLWIHIADPTRYIELGSPLGKGSTKSDSGGGESNAIEDMETTVECLRQLQYASEQRLLWRIDGGSLESISPYELPDLTIKARPSPDGIDGWEVDIYAKERRAANRIVTELMLAANEAVALYGDAHGVPMPFRSQRMDALSDDEIEMTPEGPCRSWIAILSTSASQISSTPLPHAGLGLDMYAQVTSPVRRYADLALHFQVKSHLRGDPLPFPGNDSNGDANSAGETMVGIAKNAGTISRQMERPANDYWLKEFLRRRGTQTTKVLVLHSDRWKDDVYKLFLPELGAICTYRSTKSLAAGERREMQSVQFV</sequence>
<reference evidence="2 3" key="1">
    <citation type="submission" date="2016-09" db="EMBL/GenBank/DDBJ databases">
        <title>Extensive genetic diversity and differential bi-allelic expression allows diatom success in the polar Southern Ocean.</title>
        <authorList>
            <consortium name="DOE Joint Genome Institute"/>
            <person name="Mock T."/>
            <person name="Otillar R.P."/>
            <person name="Strauss J."/>
            <person name="Dupont C."/>
            <person name="Frickenhaus S."/>
            <person name="Maumus F."/>
            <person name="Mcmullan M."/>
            <person name="Sanges R."/>
            <person name="Schmutz J."/>
            <person name="Toseland A."/>
            <person name="Valas R."/>
            <person name="Veluchamy A."/>
            <person name="Ward B.J."/>
            <person name="Allen A."/>
            <person name="Barry K."/>
            <person name="Falciatore A."/>
            <person name="Ferrante M."/>
            <person name="Fortunato A.E."/>
            <person name="Gloeckner G."/>
            <person name="Gruber A."/>
            <person name="Hipkin R."/>
            <person name="Janech M."/>
            <person name="Kroth P."/>
            <person name="Leese F."/>
            <person name="Lindquist E."/>
            <person name="Lyon B.R."/>
            <person name="Martin J."/>
            <person name="Mayer C."/>
            <person name="Parker M."/>
            <person name="Quesneville H."/>
            <person name="Raymond J."/>
            <person name="Uhlig C."/>
            <person name="Valentin K.U."/>
            <person name="Worden A.Z."/>
            <person name="Armbrust E.V."/>
            <person name="Bowler C."/>
            <person name="Green B."/>
            <person name="Moulton V."/>
            <person name="Van Oosterhout C."/>
            <person name="Grigoriev I."/>
        </authorList>
    </citation>
    <scope>NUCLEOTIDE SEQUENCE [LARGE SCALE GENOMIC DNA]</scope>
    <source>
        <strain evidence="2 3">CCMP1102</strain>
    </source>
</reference>
<protein>
    <submittedName>
        <fullName evidence="2">RNB-domain-containing protein</fullName>
    </submittedName>
</protein>
<proteinExistence type="predicted"/>
<evidence type="ECO:0000313" key="2">
    <source>
        <dbReference type="EMBL" id="OEU19375.1"/>
    </source>
</evidence>
<dbReference type="EMBL" id="KV784355">
    <property type="protein sequence ID" value="OEU19375.1"/>
    <property type="molecule type" value="Genomic_DNA"/>
</dbReference>
<dbReference type="InterPro" id="IPR012340">
    <property type="entry name" value="NA-bd_OB-fold"/>
</dbReference>
<name>A0A1E7FMS0_9STRA</name>
<evidence type="ECO:0000259" key="1">
    <source>
        <dbReference type="SMART" id="SM00955"/>
    </source>
</evidence>
<dbReference type="GO" id="GO:0006402">
    <property type="term" value="P:mRNA catabolic process"/>
    <property type="evidence" value="ECO:0007669"/>
    <property type="project" value="TreeGrafter"/>
</dbReference>
<accession>A0A1E7FMS0</accession>
<dbReference type="PANTHER" id="PTHR23355:SF42">
    <property type="entry name" value="RIBONUCLEASE II, CHLOROPLASTIC_MITOCHONDRIAL"/>
    <property type="match status" value="1"/>
</dbReference>
<dbReference type="GO" id="GO:0000175">
    <property type="term" value="F:3'-5'-RNA exonuclease activity"/>
    <property type="evidence" value="ECO:0007669"/>
    <property type="project" value="TreeGrafter"/>
</dbReference>
<dbReference type="InParanoid" id="A0A1E7FMS0"/>
<dbReference type="SMART" id="SM00955">
    <property type="entry name" value="RNB"/>
    <property type="match status" value="1"/>
</dbReference>
<organism evidence="2 3">
    <name type="scientific">Fragilariopsis cylindrus CCMP1102</name>
    <dbReference type="NCBI Taxonomy" id="635003"/>
    <lineage>
        <taxon>Eukaryota</taxon>
        <taxon>Sar</taxon>
        <taxon>Stramenopiles</taxon>
        <taxon>Ochrophyta</taxon>
        <taxon>Bacillariophyta</taxon>
        <taxon>Bacillariophyceae</taxon>
        <taxon>Bacillariophycidae</taxon>
        <taxon>Bacillariales</taxon>
        <taxon>Bacillariaceae</taxon>
        <taxon>Fragilariopsis</taxon>
    </lineage>
</organism>
<dbReference type="InterPro" id="IPR050180">
    <property type="entry name" value="RNR_Ribonuclease"/>
</dbReference>
<feature type="domain" description="RNB" evidence="1">
    <location>
        <begin position="341"/>
        <end position="585"/>
    </location>
</feature>
<dbReference type="PANTHER" id="PTHR23355">
    <property type="entry name" value="RIBONUCLEASE"/>
    <property type="match status" value="1"/>
</dbReference>
<dbReference type="OrthoDB" id="2285229at2759"/>
<dbReference type="Pfam" id="PF00773">
    <property type="entry name" value="RNB"/>
    <property type="match status" value="2"/>
</dbReference>
<dbReference type="InterPro" id="IPR001900">
    <property type="entry name" value="RNase_II/R"/>
</dbReference>
<dbReference type="Proteomes" id="UP000095751">
    <property type="component" value="Unassembled WGS sequence"/>
</dbReference>
<dbReference type="KEGG" id="fcy:FRACYDRAFT_235427"/>
<gene>
    <name evidence="2" type="ORF">FRACYDRAFT_235427</name>
</gene>
<evidence type="ECO:0000313" key="3">
    <source>
        <dbReference type="Proteomes" id="UP000095751"/>
    </source>
</evidence>
<dbReference type="InterPro" id="IPR056404">
    <property type="entry name" value="HTH_RNase_II"/>
</dbReference>
<dbReference type="SUPFAM" id="SSF50249">
    <property type="entry name" value="Nucleic acid-binding proteins"/>
    <property type="match status" value="1"/>
</dbReference>